<sequence>MLDITAVAYLHWRTIETCKPRRFRVRAQYGTKLPVQSQLSRRFNMACYTGSLGSVWDPV</sequence>
<organism evidence="1 2">
    <name type="scientific">Fusarium oxysporum NRRL 32931</name>
    <dbReference type="NCBI Taxonomy" id="660029"/>
    <lineage>
        <taxon>Eukaryota</taxon>
        <taxon>Fungi</taxon>
        <taxon>Dikarya</taxon>
        <taxon>Ascomycota</taxon>
        <taxon>Pezizomycotina</taxon>
        <taxon>Sordariomycetes</taxon>
        <taxon>Hypocreomycetidae</taxon>
        <taxon>Hypocreales</taxon>
        <taxon>Nectriaceae</taxon>
        <taxon>Fusarium</taxon>
        <taxon>Fusarium oxysporum species complex</taxon>
    </lineage>
</organism>
<gene>
    <name evidence="1" type="ORF">FOYG_05126</name>
</gene>
<dbReference type="HOGENOM" id="CLU_2960801_0_0_1"/>
<accession>W9IP54</accession>
<dbReference type="AlphaFoldDB" id="W9IP54"/>
<reference evidence="1 2" key="1">
    <citation type="submission" date="2011-06" db="EMBL/GenBank/DDBJ databases">
        <title>The Genome Sequence of Fusarium oxysporum FOSC 3-a.</title>
        <authorList>
            <consortium name="The Broad Institute Genome Sequencing Platform"/>
            <person name="Ma L.-J."/>
            <person name="Gale L.R."/>
            <person name="Schwartz D.C."/>
            <person name="Zhou S."/>
            <person name="Corby-Kistler H."/>
            <person name="Young S.K."/>
            <person name="Zeng Q."/>
            <person name="Gargeya S."/>
            <person name="Fitzgerald M."/>
            <person name="Haas B."/>
            <person name="Abouelleil A."/>
            <person name="Alvarado L."/>
            <person name="Arachchi H.M."/>
            <person name="Berlin A."/>
            <person name="Brown A."/>
            <person name="Chapman S.B."/>
            <person name="Chen Z."/>
            <person name="Dunbar C."/>
            <person name="Freedman E."/>
            <person name="Gearin G."/>
            <person name="Gellesch M."/>
            <person name="Goldberg J."/>
            <person name="Griggs A."/>
            <person name="Gujja S."/>
            <person name="Heiman D."/>
            <person name="Howarth C."/>
            <person name="Larson L."/>
            <person name="Lui A."/>
            <person name="MacDonald P.J.P."/>
            <person name="Mehta T."/>
            <person name="Montmayeur A."/>
            <person name="Murphy C."/>
            <person name="Neiman D."/>
            <person name="Pearson M."/>
            <person name="Priest M."/>
            <person name="Roberts A."/>
            <person name="Saif S."/>
            <person name="Shea T."/>
            <person name="Shenoy N."/>
            <person name="Sisk P."/>
            <person name="Stolte C."/>
            <person name="Sykes S."/>
            <person name="Wortman J."/>
            <person name="Nusbaum C."/>
            <person name="Birren B."/>
        </authorList>
    </citation>
    <scope>NUCLEOTIDE SEQUENCE [LARGE SCALE GENOMIC DNA]</scope>
    <source>
        <strain evidence="2">FOSC 3-a</strain>
    </source>
</reference>
<proteinExistence type="predicted"/>
<name>W9IP54_FUSOX</name>
<protein>
    <submittedName>
        <fullName evidence="1">Uncharacterized protein</fullName>
    </submittedName>
</protein>
<dbReference type="Proteomes" id="UP000030753">
    <property type="component" value="Unassembled WGS sequence"/>
</dbReference>
<dbReference type="EMBL" id="JH717841">
    <property type="protein sequence ID" value="EWY96412.1"/>
    <property type="molecule type" value="Genomic_DNA"/>
</dbReference>
<evidence type="ECO:0000313" key="2">
    <source>
        <dbReference type="Proteomes" id="UP000030753"/>
    </source>
</evidence>
<evidence type="ECO:0000313" key="1">
    <source>
        <dbReference type="EMBL" id="EWY96412.1"/>
    </source>
</evidence>